<protein>
    <submittedName>
        <fullName evidence="1">Uncharacterized protein</fullName>
    </submittedName>
</protein>
<keyword evidence="2" id="KW-1185">Reference proteome</keyword>
<name>A0A4S3JKY0_9EURO</name>
<dbReference type="STRING" id="1220188.A0A4S3JKY0"/>
<gene>
    <name evidence="1" type="ORF">EYZ11_004396</name>
</gene>
<sequence>MVAGVRNYSSLRQCAWLVNIWNRAWYLLRGSYASSNLAYFKALADDYDAIYTKDKGCKISCCAPLDKKTGRGVCGFDPDFCGKGCISQCDRRANAALDGVHNGPMPLLAL</sequence>
<dbReference type="Proteomes" id="UP000308092">
    <property type="component" value="Unassembled WGS sequence"/>
</dbReference>
<comment type="caution">
    <text evidence="1">The sequence shown here is derived from an EMBL/GenBank/DDBJ whole genome shotgun (WGS) entry which is preliminary data.</text>
</comment>
<reference evidence="1 2" key="1">
    <citation type="submission" date="2019-03" db="EMBL/GenBank/DDBJ databases">
        <title>The genome sequence of a newly discovered highly antifungal drug resistant Aspergillus species, Aspergillus tanneri NIH 1004.</title>
        <authorList>
            <person name="Mounaud S."/>
            <person name="Singh I."/>
            <person name="Joardar V."/>
            <person name="Pakala S."/>
            <person name="Pakala S."/>
            <person name="Venepally P."/>
            <person name="Hoover J."/>
            <person name="Nierman W."/>
            <person name="Chung J."/>
            <person name="Losada L."/>
        </authorList>
    </citation>
    <scope>NUCLEOTIDE SEQUENCE [LARGE SCALE GENOMIC DNA]</scope>
    <source>
        <strain evidence="1 2">NIH1004</strain>
    </source>
</reference>
<organism evidence="1 2">
    <name type="scientific">Aspergillus tanneri</name>
    <dbReference type="NCBI Taxonomy" id="1220188"/>
    <lineage>
        <taxon>Eukaryota</taxon>
        <taxon>Fungi</taxon>
        <taxon>Dikarya</taxon>
        <taxon>Ascomycota</taxon>
        <taxon>Pezizomycotina</taxon>
        <taxon>Eurotiomycetes</taxon>
        <taxon>Eurotiomycetidae</taxon>
        <taxon>Eurotiales</taxon>
        <taxon>Aspergillaceae</taxon>
        <taxon>Aspergillus</taxon>
        <taxon>Aspergillus subgen. Circumdati</taxon>
    </lineage>
</organism>
<proteinExistence type="predicted"/>
<accession>A0A4S3JKY0</accession>
<dbReference type="AlphaFoldDB" id="A0A4S3JKY0"/>
<dbReference type="EMBL" id="SOSA01000127">
    <property type="protein sequence ID" value="THC96122.1"/>
    <property type="molecule type" value="Genomic_DNA"/>
</dbReference>
<evidence type="ECO:0000313" key="2">
    <source>
        <dbReference type="Proteomes" id="UP000308092"/>
    </source>
</evidence>
<dbReference type="VEuPathDB" id="FungiDB:EYZ11_004396"/>
<evidence type="ECO:0000313" key="1">
    <source>
        <dbReference type="EMBL" id="THC96122.1"/>
    </source>
</evidence>